<organism evidence="2 3">
    <name type="scientific">Petrolisthes cinctipes</name>
    <name type="common">Flat porcelain crab</name>
    <dbReference type="NCBI Taxonomy" id="88211"/>
    <lineage>
        <taxon>Eukaryota</taxon>
        <taxon>Metazoa</taxon>
        <taxon>Ecdysozoa</taxon>
        <taxon>Arthropoda</taxon>
        <taxon>Crustacea</taxon>
        <taxon>Multicrustacea</taxon>
        <taxon>Malacostraca</taxon>
        <taxon>Eumalacostraca</taxon>
        <taxon>Eucarida</taxon>
        <taxon>Decapoda</taxon>
        <taxon>Pleocyemata</taxon>
        <taxon>Anomura</taxon>
        <taxon>Galatheoidea</taxon>
        <taxon>Porcellanidae</taxon>
        <taxon>Petrolisthes</taxon>
    </lineage>
</organism>
<feature type="transmembrane region" description="Helical" evidence="1">
    <location>
        <begin position="75"/>
        <end position="94"/>
    </location>
</feature>
<dbReference type="Gene3D" id="1.20.1250.20">
    <property type="entry name" value="MFS general substrate transporter like domains"/>
    <property type="match status" value="1"/>
</dbReference>
<proteinExistence type="predicted"/>
<keyword evidence="1" id="KW-1133">Transmembrane helix</keyword>
<sequence length="148" mass="16877">MAASSSSSSVTLPYPRGAFFILVGYLLERFVYYERSTKEVLLRLLLDDKCRCLHGPIYDGTTKDSVQCFGDDCYFLPYIILVGLMALSTLIFALGRSRYTEAPPDPTLLNAIKCIFHATRKSWESNKKPVTHWIDRAHDKFDTQLLVM</sequence>
<dbReference type="AlphaFoldDB" id="A0AAE1EM24"/>
<evidence type="ECO:0000313" key="3">
    <source>
        <dbReference type="Proteomes" id="UP001286313"/>
    </source>
</evidence>
<protein>
    <submittedName>
        <fullName evidence="2">Uncharacterized protein</fullName>
    </submittedName>
</protein>
<keyword evidence="1" id="KW-0812">Transmembrane</keyword>
<name>A0AAE1EM24_PETCI</name>
<keyword evidence="3" id="KW-1185">Reference proteome</keyword>
<gene>
    <name evidence="2" type="ORF">Pcinc_036370</name>
</gene>
<accession>A0AAE1EM24</accession>
<dbReference type="Proteomes" id="UP001286313">
    <property type="component" value="Unassembled WGS sequence"/>
</dbReference>
<evidence type="ECO:0000313" key="2">
    <source>
        <dbReference type="EMBL" id="KAK3857382.1"/>
    </source>
</evidence>
<comment type="caution">
    <text evidence="2">The sequence shown here is derived from an EMBL/GenBank/DDBJ whole genome shotgun (WGS) entry which is preliminary data.</text>
</comment>
<keyword evidence="1" id="KW-0472">Membrane</keyword>
<evidence type="ECO:0000256" key="1">
    <source>
        <dbReference type="SAM" id="Phobius"/>
    </source>
</evidence>
<reference evidence="2" key="1">
    <citation type="submission" date="2023-10" db="EMBL/GenBank/DDBJ databases">
        <title>Genome assemblies of two species of porcelain crab, Petrolisthes cinctipes and Petrolisthes manimaculis (Anomura: Porcellanidae).</title>
        <authorList>
            <person name="Angst P."/>
        </authorList>
    </citation>
    <scope>NUCLEOTIDE SEQUENCE</scope>
    <source>
        <strain evidence="2">PB745_01</strain>
        <tissue evidence="2">Gill</tissue>
    </source>
</reference>
<dbReference type="InterPro" id="IPR036259">
    <property type="entry name" value="MFS_trans_sf"/>
</dbReference>
<dbReference type="EMBL" id="JAWQEG010005621">
    <property type="protein sequence ID" value="KAK3857382.1"/>
    <property type="molecule type" value="Genomic_DNA"/>
</dbReference>